<keyword evidence="2" id="KW-1185">Reference proteome</keyword>
<comment type="caution">
    <text evidence="1">The sequence shown here is derived from an EMBL/GenBank/DDBJ whole genome shotgun (WGS) entry which is preliminary data.</text>
</comment>
<dbReference type="EMBL" id="JACIFP010000001">
    <property type="protein sequence ID" value="MBB4137257.1"/>
    <property type="molecule type" value="Genomic_DNA"/>
</dbReference>
<protein>
    <submittedName>
        <fullName evidence="1">Uncharacterized protein</fullName>
    </submittedName>
</protein>
<proteinExistence type="predicted"/>
<sequence length="182" mass="19030">MTPVLKHRDKVSQTAAAELIQAAAQAVIDANSARTKALAAVAKRPVDATAALAAYQQYERAQTAVQEAEATYMAVLTLWGVSRHGLAAAVGCRPATITRRIGQHPLATARGMDLYRLDGGGWGVRSREPQAVDTESAPNARACASATERVDHGADPATERVDHGDVDPAVLRAAIADAIEGA</sequence>
<dbReference type="RefSeq" id="WP_183372135.1">
    <property type="nucleotide sequence ID" value="NZ_BAABHL010000126.1"/>
</dbReference>
<accession>A0A840FCN6</accession>
<organism evidence="1 2">
    <name type="scientific">Gordonia humi</name>
    <dbReference type="NCBI Taxonomy" id="686429"/>
    <lineage>
        <taxon>Bacteria</taxon>
        <taxon>Bacillati</taxon>
        <taxon>Actinomycetota</taxon>
        <taxon>Actinomycetes</taxon>
        <taxon>Mycobacteriales</taxon>
        <taxon>Gordoniaceae</taxon>
        <taxon>Gordonia</taxon>
    </lineage>
</organism>
<dbReference type="AlphaFoldDB" id="A0A840FCN6"/>
<evidence type="ECO:0000313" key="2">
    <source>
        <dbReference type="Proteomes" id="UP000551501"/>
    </source>
</evidence>
<gene>
    <name evidence="1" type="ORF">BKA16_003809</name>
</gene>
<reference evidence="1 2" key="1">
    <citation type="submission" date="2020-08" db="EMBL/GenBank/DDBJ databases">
        <title>Sequencing the genomes of 1000 actinobacteria strains.</title>
        <authorList>
            <person name="Klenk H.-P."/>
        </authorList>
    </citation>
    <scope>NUCLEOTIDE SEQUENCE [LARGE SCALE GENOMIC DNA]</scope>
    <source>
        <strain evidence="1 2">DSM 45298</strain>
    </source>
</reference>
<dbReference type="Proteomes" id="UP000551501">
    <property type="component" value="Unassembled WGS sequence"/>
</dbReference>
<name>A0A840FCN6_9ACTN</name>
<evidence type="ECO:0000313" key="1">
    <source>
        <dbReference type="EMBL" id="MBB4137257.1"/>
    </source>
</evidence>